<dbReference type="OrthoDB" id="240298at2759"/>
<name>A0A835VGF0_VANPL</name>
<organism evidence="1 2">
    <name type="scientific">Vanilla planifolia</name>
    <name type="common">Vanilla</name>
    <dbReference type="NCBI Taxonomy" id="51239"/>
    <lineage>
        <taxon>Eukaryota</taxon>
        <taxon>Viridiplantae</taxon>
        <taxon>Streptophyta</taxon>
        <taxon>Embryophyta</taxon>
        <taxon>Tracheophyta</taxon>
        <taxon>Spermatophyta</taxon>
        <taxon>Magnoliopsida</taxon>
        <taxon>Liliopsida</taxon>
        <taxon>Asparagales</taxon>
        <taxon>Orchidaceae</taxon>
        <taxon>Vanilloideae</taxon>
        <taxon>Vanilleae</taxon>
        <taxon>Vanilla</taxon>
    </lineage>
</organism>
<sequence length="49" mass="5693">MEGLVVDPKSSPFRAFATVAFLRDDLEVTRLSWEDGFIRYIGYGYSMWV</sequence>
<gene>
    <name evidence="1" type="ORF">HPP92_000884</name>
</gene>
<evidence type="ECO:0000313" key="1">
    <source>
        <dbReference type="EMBL" id="KAG0496193.1"/>
    </source>
</evidence>
<comment type="caution">
    <text evidence="1">The sequence shown here is derived from an EMBL/GenBank/DDBJ whole genome shotgun (WGS) entry which is preliminary data.</text>
</comment>
<dbReference type="AlphaFoldDB" id="A0A835VGF0"/>
<dbReference type="Proteomes" id="UP000636800">
    <property type="component" value="Chromosome 1"/>
</dbReference>
<dbReference type="EMBL" id="JADCNL010000001">
    <property type="protein sequence ID" value="KAG0496193.1"/>
    <property type="molecule type" value="Genomic_DNA"/>
</dbReference>
<protein>
    <submittedName>
        <fullName evidence="1">Uncharacterized protein</fullName>
    </submittedName>
</protein>
<accession>A0A835VGF0</accession>
<proteinExistence type="predicted"/>
<evidence type="ECO:0000313" key="2">
    <source>
        <dbReference type="Proteomes" id="UP000636800"/>
    </source>
</evidence>
<keyword evidence="2" id="KW-1185">Reference proteome</keyword>
<reference evidence="1 2" key="1">
    <citation type="journal article" date="2020" name="Nat. Food">
        <title>A phased Vanilla planifolia genome enables genetic improvement of flavour and production.</title>
        <authorList>
            <person name="Hasing T."/>
            <person name="Tang H."/>
            <person name="Brym M."/>
            <person name="Khazi F."/>
            <person name="Huang T."/>
            <person name="Chambers A.H."/>
        </authorList>
    </citation>
    <scope>NUCLEOTIDE SEQUENCE [LARGE SCALE GENOMIC DNA]</scope>
    <source>
        <tissue evidence="1">Leaf</tissue>
    </source>
</reference>